<accession>A0A8J2HND8</accession>
<dbReference type="SUPFAM" id="SSF57933">
    <property type="entry name" value="TAZ domain"/>
    <property type="match status" value="1"/>
</dbReference>
<reference evidence="16" key="1">
    <citation type="submission" date="2021-04" db="EMBL/GenBank/DDBJ databases">
        <authorList>
            <person name="Chebbi M.A.C M."/>
        </authorList>
    </citation>
    <scope>NUCLEOTIDE SEQUENCE</scope>
</reference>
<keyword evidence="3" id="KW-0808">Transferase</keyword>
<evidence type="ECO:0000256" key="1">
    <source>
        <dbReference type="ARBA" id="ARBA00004123"/>
    </source>
</evidence>
<feature type="compositionally biased region" description="Polar residues" evidence="13">
    <location>
        <begin position="376"/>
        <end position="397"/>
    </location>
</feature>
<dbReference type="InterPro" id="IPR003101">
    <property type="entry name" value="KIX_dom"/>
</dbReference>
<evidence type="ECO:0000259" key="15">
    <source>
        <dbReference type="PROSITE" id="PS50952"/>
    </source>
</evidence>
<dbReference type="InterPro" id="IPR000197">
    <property type="entry name" value="Znf_TAZ"/>
</dbReference>
<dbReference type="PROSITE" id="PS50952">
    <property type="entry name" value="KIX"/>
    <property type="match status" value="1"/>
</dbReference>
<dbReference type="GO" id="GO:0008270">
    <property type="term" value="F:zinc ion binding"/>
    <property type="evidence" value="ECO:0007669"/>
    <property type="project" value="UniProtKB-KW"/>
</dbReference>
<dbReference type="AlphaFoldDB" id="A0A8J2HND8"/>
<evidence type="ECO:0000313" key="17">
    <source>
        <dbReference type="Proteomes" id="UP000786811"/>
    </source>
</evidence>
<dbReference type="Gene3D" id="1.20.1020.10">
    <property type="entry name" value="TAZ domain"/>
    <property type="match status" value="1"/>
</dbReference>
<dbReference type="InterPro" id="IPR013178">
    <property type="entry name" value="Histone_AcTrfase_Rtt109/CBP"/>
</dbReference>
<dbReference type="EMBL" id="CAJNRD030001123">
    <property type="protein sequence ID" value="CAG5102198.1"/>
    <property type="molecule type" value="Genomic_DNA"/>
</dbReference>
<keyword evidence="8" id="KW-0805">Transcription regulation</keyword>
<dbReference type="EC" id="2.3.1.48" evidence="2"/>
<evidence type="ECO:0000256" key="8">
    <source>
        <dbReference type="ARBA" id="ARBA00023015"/>
    </source>
</evidence>
<dbReference type="Pfam" id="PF02135">
    <property type="entry name" value="zf-TAZ"/>
    <property type="match status" value="1"/>
</dbReference>
<dbReference type="PANTHER" id="PTHR13808:SF1">
    <property type="entry name" value="HISTONE ACETYLTRANSFERASE"/>
    <property type="match status" value="1"/>
</dbReference>
<evidence type="ECO:0000256" key="4">
    <source>
        <dbReference type="ARBA" id="ARBA00022723"/>
    </source>
</evidence>
<evidence type="ECO:0000256" key="12">
    <source>
        <dbReference type="PROSITE-ProRule" id="PRU00203"/>
    </source>
</evidence>
<gene>
    <name evidence="16" type="ORF">HICCMSTLAB_LOCUS10895</name>
</gene>
<dbReference type="GO" id="GO:0004402">
    <property type="term" value="F:histone acetyltransferase activity"/>
    <property type="evidence" value="ECO:0007669"/>
    <property type="project" value="InterPro"/>
</dbReference>
<sequence>MKNVLTHMTTCEEGKECTIPHCSSSRQIITHWKQCQKSDCPVCLLLKQADKNKTANSRAAVVTNQPNSQPNPNPDIRKPFETVGMIQCQKTAPGILSNQAVGRGVRMSGLGIPGPPGSMAAGIRLAQPQAQQSPGQSVVNQVQSVAPNVSLPLSSDPMTVAVSTNQSASTTGPTSAVAVAATANLQQQQQTVNMHALFSPNDSGQPNLSNENRLTNLQLPGGLQPGQVTATPVQGTKEWHQSVTPDLRNHLVHQLVQVIFPAPDPQAMLDKRFHNLVAYARKVEGDMYEMANSRSEYYHLLAEKIYKIQKELEEKRQKRKEMQLAQQQQLQPQAQVAAAPGLRAIAPPSGVPAAVPQQQHTIQQQSNQQQFKNTQPLSATTPVDNGISVNTPQTIAPSSSVESSSSGTSDR</sequence>
<feature type="region of interest" description="Disordered" evidence="13">
    <location>
        <begin position="344"/>
        <end position="411"/>
    </location>
</feature>
<feature type="compositionally biased region" description="Low complexity" evidence="13">
    <location>
        <begin position="398"/>
        <end position="411"/>
    </location>
</feature>
<comment type="catalytic activity">
    <reaction evidence="11">
        <text>L-lysyl-[protein] + acetyl-CoA = N(6)-acetyl-L-lysyl-[protein] + CoA + H(+)</text>
        <dbReference type="Rhea" id="RHEA:45948"/>
        <dbReference type="Rhea" id="RHEA-COMP:9752"/>
        <dbReference type="Rhea" id="RHEA-COMP:10731"/>
        <dbReference type="ChEBI" id="CHEBI:15378"/>
        <dbReference type="ChEBI" id="CHEBI:29969"/>
        <dbReference type="ChEBI" id="CHEBI:57287"/>
        <dbReference type="ChEBI" id="CHEBI:57288"/>
        <dbReference type="ChEBI" id="CHEBI:61930"/>
        <dbReference type="EC" id="2.3.1.48"/>
    </reaction>
</comment>
<evidence type="ECO:0000256" key="3">
    <source>
        <dbReference type="ARBA" id="ARBA00022679"/>
    </source>
</evidence>
<keyword evidence="17" id="KW-1185">Reference proteome</keyword>
<proteinExistence type="predicted"/>
<organism evidence="16 17">
    <name type="scientific">Cotesia congregata</name>
    <name type="common">Parasitoid wasp</name>
    <name type="synonym">Apanteles congregatus</name>
    <dbReference type="NCBI Taxonomy" id="51543"/>
    <lineage>
        <taxon>Eukaryota</taxon>
        <taxon>Metazoa</taxon>
        <taxon>Ecdysozoa</taxon>
        <taxon>Arthropoda</taxon>
        <taxon>Hexapoda</taxon>
        <taxon>Insecta</taxon>
        <taxon>Pterygota</taxon>
        <taxon>Neoptera</taxon>
        <taxon>Endopterygota</taxon>
        <taxon>Hymenoptera</taxon>
        <taxon>Apocrita</taxon>
        <taxon>Ichneumonoidea</taxon>
        <taxon>Braconidae</taxon>
        <taxon>Microgastrinae</taxon>
        <taxon>Cotesia</taxon>
    </lineage>
</organism>
<dbReference type="Pfam" id="PF02172">
    <property type="entry name" value="KIX"/>
    <property type="match status" value="1"/>
</dbReference>
<evidence type="ECO:0000256" key="7">
    <source>
        <dbReference type="ARBA" id="ARBA00022853"/>
    </source>
</evidence>
<name>A0A8J2HND8_COTCN</name>
<evidence type="ECO:0000313" key="16">
    <source>
        <dbReference type="EMBL" id="CAG5102198.1"/>
    </source>
</evidence>
<evidence type="ECO:0000256" key="6">
    <source>
        <dbReference type="ARBA" id="ARBA00022833"/>
    </source>
</evidence>
<evidence type="ECO:0000259" key="14">
    <source>
        <dbReference type="PROSITE" id="PS50134"/>
    </source>
</evidence>
<evidence type="ECO:0000256" key="2">
    <source>
        <dbReference type="ARBA" id="ARBA00013184"/>
    </source>
</evidence>
<dbReference type="OrthoDB" id="7700608at2759"/>
<keyword evidence="5 12" id="KW-0863">Zinc-finger</keyword>
<comment type="caution">
    <text evidence="16">The sequence shown here is derived from an EMBL/GenBank/DDBJ whole genome shotgun (WGS) entry which is preliminary data.</text>
</comment>
<evidence type="ECO:0000256" key="5">
    <source>
        <dbReference type="ARBA" id="ARBA00022771"/>
    </source>
</evidence>
<keyword evidence="9" id="KW-0804">Transcription</keyword>
<keyword evidence="10" id="KW-0539">Nucleus</keyword>
<dbReference type="SUPFAM" id="SSF47040">
    <property type="entry name" value="Kix domain of CBP (creb binding protein)"/>
    <property type="match status" value="1"/>
</dbReference>
<evidence type="ECO:0000256" key="9">
    <source>
        <dbReference type="ARBA" id="ARBA00023163"/>
    </source>
</evidence>
<evidence type="ECO:0000256" key="10">
    <source>
        <dbReference type="ARBA" id="ARBA00023242"/>
    </source>
</evidence>
<dbReference type="Proteomes" id="UP000786811">
    <property type="component" value="Unassembled WGS sequence"/>
</dbReference>
<feature type="compositionally biased region" description="Low complexity" evidence="13">
    <location>
        <begin position="357"/>
        <end position="375"/>
    </location>
</feature>
<feature type="region of interest" description="Disordered" evidence="13">
    <location>
        <begin position="54"/>
        <end position="74"/>
    </location>
</feature>
<dbReference type="GO" id="GO:0045944">
    <property type="term" value="P:positive regulation of transcription by RNA polymerase II"/>
    <property type="evidence" value="ECO:0007669"/>
    <property type="project" value="TreeGrafter"/>
</dbReference>
<keyword evidence="6 12" id="KW-0862">Zinc</keyword>
<dbReference type="GO" id="GO:0003713">
    <property type="term" value="F:transcription coactivator activity"/>
    <property type="evidence" value="ECO:0007669"/>
    <property type="project" value="TreeGrafter"/>
</dbReference>
<feature type="domain" description="TAZ-type" evidence="14">
    <location>
        <begin position="1"/>
        <end position="46"/>
    </location>
</feature>
<protein>
    <recommendedName>
        <fullName evidence="2">histone acetyltransferase</fullName>
        <ecNumber evidence="2">2.3.1.48</ecNumber>
    </recommendedName>
</protein>
<feature type="domain" description="KIX" evidence="15">
    <location>
        <begin position="234"/>
        <end position="313"/>
    </location>
</feature>
<evidence type="ECO:0000256" key="11">
    <source>
        <dbReference type="ARBA" id="ARBA00048017"/>
    </source>
</evidence>
<dbReference type="Gene3D" id="1.10.246.20">
    <property type="entry name" value="Coactivator CBP, KIX domain"/>
    <property type="match status" value="1"/>
</dbReference>
<comment type="subcellular location">
    <subcellularLocation>
        <location evidence="1">Nucleus</location>
    </subcellularLocation>
</comment>
<dbReference type="GO" id="GO:0000123">
    <property type="term" value="C:histone acetyltransferase complex"/>
    <property type="evidence" value="ECO:0007669"/>
    <property type="project" value="TreeGrafter"/>
</dbReference>
<dbReference type="InterPro" id="IPR036529">
    <property type="entry name" value="KIX_dom_sf"/>
</dbReference>
<dbReference type="GO" id="GO:0031490">
    <property type="term" value="F:chromatin DNA binding"/>
    <property type="evidence" value="ECO:0007669"/>
    <property type="project" value="TreeGrafter"/>
</dbReference>
<feature type="zinc finger region" description="TAZ-type" evidence="12">
    <location>
        <begin position="1"/>
        <end position="46"/>
    </location>
</feature>
<dbReference type="GO" id="GO:0005634">
    <property type="term" value="C:nucleus"/>
    <property type="evidence" value="ECO:0007669"/>
    <property type="project" value="UniProtKB-SubCell"/>
</dbReference>
<keyword evidence="4 12" id="KW-0479">Metal-binding</keyword>
<dbReference type="PANTHER" id="PTHR13808">
    <property type="entry name" value="CBP/P300-RELATED"/>
    <property type="match status" value="1"/>
</dbReference>
<keyword evidence="7" id="KW-0156">Chromatin regulator</keyword>
<dbReference type="SMART" id="SM00551">
    <property type="entry name" value="ZnF_TAZ"/>
    <property type="match status" value="1"/>
</dbReference>
<evidence type="ECO:0000256" key="13">
    <source>
        <dbReference type="SAM" id="MobiDB-lite"/>
    </source>
</evidence>
<dbReference type="GO" id="GO:0005667">
    <property type="term" value="C:transcription regulator complex"/>
    <property type="evidence" value="ECO:0007669"/>
    <property type="project" value="TreeGrafter"/>
</dbReference>
<dbReference type="InterPro" id="IPR035898">
    <property type="entry name" value="TAZ_dom_sf"/>
</dbReference>
<dbReference type="PROSITE" id="PS50134">
    <property type="entry name" value="ZF_TAZ"/>
    <property type="match status" value="1"/>
</dbReference>